<reference evidence="4 5" key="1">
    <citation type="submission" date="2013-08" db="EMBL/GenBank/DDBJ databases">
        <title>Intrasporangium oryzae NRRL B-24470.</title>
        <authorList>
            <person name="Liu H."/>
            <person name="Wang G."/>
        </authorList>
    </citation>
    <scope>NUCLEOTIDE SEQUENCE [LARGE SCALE GENOMIC DNA]</scope>
    <source>
        <strain evidence="4 5">NRRL B-24470</strain>
    </source>
</reference>
<name>W9G795_9MICO</name>
<accession>W9G795</accession>
<evidence type="ECO:0000256" key="1">
    <source>
        <dbReference type="ARBA" id="ARBA00010088"/>
    </source>
</evidence>
<gene>
    <name evidence="4" type="ORF">N865_20465</name>
</gene>
<evidence type="ECO:0000313" key="4">
    <source>
        <dbReference type="EMBL" id="EWT02016.1"/>
    </source>
</evidence>
<feature type="domain" description="AB hydrolase-1" evidence="3">
    <location>
        <begin position="28"/>
        <end position="326"/>
    </location>
</feature>
<dbReference type="AlphaFoldDB" id="W9G795"/>
<comment type="caution">
    <text evidence="4">The sequence shown here is derived from an EMBL/GenBank/DDBJ whole genome shotgun (WGS) entry which is preliminary data.</text>
</comment>
<keyword evidence="5" id="KW-1185">Reference proteome</keyword>
<dbReference type="Gene3D" id="3.40.50.1820">
    <property type="entry name" value="alpha/beta hydrolase"/>
    <property type="match status" value="1"/>
</dbReference>
<dbReference type="GO" id="GO:0016020">
    <property type="term" value="C:membrane"/>
    <property type="evidence" value="ECO:0007669"/>
    <property type="project" value="TreeGrafter"/>
</dbReference>
<dbReference type="EMBL" id="AWSA01000015">
    <property type="protein sequence ID" value="EWT02016.1"/>
    <property type="molecule type" value="Genomic_DNA"/>
</dbReference>
<proteinExistence type="inferred from homology"/>
<keyword evidence="2" id="KW-0378">Hydrolase</keyword>
<dbReference type="GO" id="GO:0004177">
    <property type="term" value="F:aminopeptidase activity"/>
    <property type="evidence" value="ECO:0007669"/>
    <property type="project" value="UniProtKB-EC"/>
</dbReference>
<dbReference type="PRINTS" id="PR00793">
    <property type="entry name" value="PROAMNOPTASE"/>
</dbReference>
<dbReference type="eggNOG" id="COG2267">
    <property type="taxonomic scope" value="Bacteria"/>
</dbReference>
<dbReference type="Pfam" id="PF00561">
    <property type="entry name" value="Abhydrolase_1"/>
    <property type="match status" value="1"/>
</dbReference>
<evidence type="ECO:0000313" key="5">
    <source>
        <dbReference type="Proteomes" id="UP000019489"/>
    </source>
</evidence>
<evidence type="ECO:0000256" key="2">
    <source>
        <dbReference type="ARBA" id="ARBA00022801"/>
    </source>
</evidence>
<dbReference type="GO" id="GO:0006508">
    <property type="term" value="P:proteolysis"/>
    <property type="evidence" value="ECO:0007669"/>
    <property type="project" value="InterPro"/>
</dbReference>
<dbReference type="PATRIC" id="fig|1386089.3.peg.1762"/>
<protein>
    <recommendedName>
        <fullName evidence="3">AB hydrolase-1 domain-containing protein</fullName>
    </recommendedName>
</protein>
<dbReference type="STRING" id="1386089.N865_20465"/>
<dbReference type="InterPro" id="IPR029058">
    <property type="entry name" value="AB_hydrolase_fold"/>
</dbReference>
<dbReference type="SUPFAM" id="SSF53474">
    <property type="entry name" value="alpha/beta-Hydrolases"/>
    <property type="match status" value="1"/>
</dbReference>
<dbReference type="InterPro" id="IPR002410">
    <property type="entry name" value="Peptidase_S33"/>
</dbReference>
<dbReference type="InterPro" id="IPR000073">
    <property type="entry name" value="AB_hydrolase_1"/>
</dbReference>
<dbReference type="Proteomes" id="UP000019489">
    <property type="component" value="Unassembled WGS sequence"/>
</dbReference>
<evidence type="ECO:0000259" key="3">
    <source>
        <dbReference type="Pfam" id="PF00561"/>
    </source>
</evidence>
<dbReference type="PANTHER" id="PTHR43798">
    <property type="entry name" value="MONOACYLGLYCEROL LIPASE"/>
    <property type="match status" value="1"/>
</dbReference>
<dbReference type="InterPro" id="IPR050266">
    <property type="entry name" value="AB_hydrolase_sf"/>
</dbReference>
<organism evidence="4 5">
    <name type="scientific">Intrasporangium oryzae NRRL B-24470</name>
    <dbReference type="NCBI Taxonomy" id="1386089"/>
    <lineage>
        <taxon>Bacteria</taxon>
        <taxon>Bacillati</taxon>
        <taxon>Actinomycetota</taxon>
        <taxon>Actinomycetes</taxon>
        <taxon>Micrococcales</taxon>
        <taxon>Intrasporangiaceae</taxon>
        <taxon>Intrasporangium</taxon>
    </lineage>
</organism>
<sequence>MEGYVDFRGYRTWYRIMGDPANAPGRRPLVFLNGGPGVPWPDRHHWFEDLVAAGRPLVLYDQLGCGRSDRPDDPSLWTVELFVAELSALRRTLGLEAVHLFGLSWGGMLALEYALTQPDGLLSMILVGTPADVPLFEREARLLRADLPPYTQRVFDRMEARWRPATGRGSGEVHPGRTLRQRQRGSAVMRRLVPVMTARPVQRLADPMSAVPGLTGLATRIAGVEWARRHVVRLSPLPAELLEAMVGVNRQVFDTMWGPADPLPLGALRDWSVVDRLGEIHVPTLVANGRYDEVTPLQAEALAESLPDSRCVIFEQSAHLPMLEEPAAFQEAVLRFLDEVDPRERTVDVPGPEVEPGARP</sequence>
<comment type="similarity">
    <text evidence="1">Belongs to the peptidase S33 family.</text>
</comment>
<dbReference type="PANTHER" id="PTHR43798:SF31">
    <property type="entry name" value="AB HYDROLASE SUPERFAMILY PROTEIN YCLE"/>
    <property type="match status" value="1"/>
</dbReference>